<feature type="region of interest" description="Disordered" evidence="1">
    <location>
        <begin position="77"/>
        <end position="110"/>
    </location>
</feature>
<feature type="non-terminal residue" evidence="2">
    <location>
        <position position="291"/>
    </location>
</feature>
<dbReference type="EMBL" id="ML769388">
    <property type="protein sequence ID" value="KAE9409265.1"/>
    <property type="molecule type" value="Genomic_DNA"/>
</dbReference>
<protein>
    <submittedName>
        <fullName evidence="2">Uncharacterized protein</fullName>
    </submittedName>
</protein>
<proteinExistence type="predicted"/>
<accession>A0A6A4ILD2</accession>
<feature type="region of interest" description="Disordered" evidence="1">
    <location>
        <begin position="132"/>
        <end position="172"/>
    </location>
</feature>
<evidence type="ECO:0000313" key="2">
    <source>
        <dbReference type="EMBL" id="KAE9409265.1"/>
    </source>
</evidence>
<keyword evidence="3" id="KW-1185">Reference proteome</keyword>
<feature type="compositionally biased region" description="Basic and acidic residues" evidence="1">
    <location>
        <begin position="86"/>
        <end position="107"/>
    </location>
</feature>
<name>A0A6A4ILD2_9AGAR</name>
<evidence type="ECO:0000256" key="1">
    <source>
        <dbReference type="SAM" id="MobiDB-lite"/>
    </source>
</evidence>
<gene>
    <name evidence="2" type="ORF">BT96DRAFT_801544</name>
</gene>
<sequence length="291" mass="30969">PASSSATPTGTRSTNPSAPGTPHAGSTSSSSIFGGLDATLARLLSSEAIMNGEVGKGLEKGRESVWTMLDKLGAMAGASGNGVTVDKGKGKATDQNQTDEHPGHEEEGIMMYTPLQPTKDLEPEIADSELEYADDDEPVAAPSTETPQSKPVESTPVAEKKPAPKSAPKPKRVFYPSSTQLSLEVTWWGYRLFLPPPVIAQLSSTHIAAAKRGAMITAALKWLVDQVPIMVVPPQLRPGLMMLKRMTPFLGYIGAFVAWSWGRVQAKDQGQGVVLTATWLLPIAILPATWD</sequence>
<feature type="compositionally biased region" description="Polar residues" evidence="1">
    <location>
        <begin position="143"/>
        <end position="152"/>
    </location>
</feature>
<feature type="non-terminal residue" evidence="2">
    <location>
        <position position="1"/>
    </location>
</feature>
<feature type="region of interest" description="Disordered" evidence="1">
    <location>
        <begin position="1"/>
        <end position="33"/>
    </location>
</feature>
<dbReference type="OrthoDB" id="3247214at2759"/>
<dbReference type="Proteomes" id="UP000799118">
    <property type="component" value="Unassembled WGS sequence"/>
</dbReference>
<organism evidence="2 3">
    <name type="scientific">Gymnopus androsaceus JB14</name>
    <dbReference type="NCBI Taxonomy" id="1447944"/>
    <lineage>
        <taxon>Eukaryota</taxon>
        <taxon>Fungi</taxon>
        <taxon>Dikarya</taxon>
        <taxon>Basidiomycota</taxon>
        <taxon>Agaricomycotina</taxon>
        <taxon>Agaricomycetes</taxon>
        <taxon>Agaricomycetidae</taxon>
        <taxon>Agaricales</taxon>
        <taxon>Marasmiineae</taxon>
        <taxon>Omphalotaceae</taxon>
        <taxon>Gymnopus</taxon>
    </lineage>
</organism>
<feature type="compositionally biased region" description="Polar residues" evidence="1">
    <location>
        <begin position="1"/>
        <end position="32"/>
    </location>
</feature>
<reference evidence="2" key="1">
    <citation type="journal article" date="2019" name="Environ. Microbiol.">
        <title>Fungal ecological strategies reflected in gene transcription - a case study of two litter decomposers.</title>
        <authorList>
            <person name="Barbi F."/>
            <person name="Kohler A."/>
            <person name="Barry K."/>
            <person name="Baskaran P."/>
            <person name="Daum C."/>
            <person name="Fauchery L."/>
            <person name="Ihrmark K."/>
            <person name="Kuo A."/>
            <person name="LaButti K."/>
            <person name="Lipzen A."/>
            <person name="Morin E."/>
            <person name="Grigoriev I.V."/>
            <person name="Henrissat B."/>
            <person name="Lindahl B."/>
            <person name="Martin F."/>
        </authorList>
    </citation>
    <scope>NUCLEOTIDE SEQUENCE</scope>
    <source>
        <strain evidence="2">JB14</strain>
    </source>
</reference>
<dbReference type="AlphaFoldDB" id="A0A6A4ILD2"/>
<evidence type="ECO:0000313" key="3">
    <source>
        <dbReference type="Proteomes" id="UP000799118"/>
    </source>
</evidence>